<sequence length="215" mass="22560">MSEPHQVRIGNQQREEAISALNDHFAAGRLEIGEYEQRVGYATAAQTAGELSALFQDLPQPHPQFTSPPRTHYVPPTDHATPPPGYTTPPGYTPPPGYAPPPGHTAPPPGYTPPPGYGGYPPPGPGGYPPPGFDPNAPFGVDPLTGRPLSDKSRVAAGVLQLVLPFGIGRFYIGDTAIGIAQLLTCGGCGIWSLVDGIVLLVNGGTDSQGRRLRD</sequence>
<evidence type="ECO:0000256" key="4">
    <source>
        <dbReference type="ARBA" id="ARBA00023136"/>
    </source>
</evidence>
<keyword evidence="3" id="KW-1133">Transmembrane helix</keyword>
<keyword evidence="4" id="KW-0472">Membrane</keyword>
<feature type="compositionally biased region" description="Pro residues" evidence="5">
    <location>
        <begin position="81"/>
        <end position="133"/>
    </location>
</feature>
<dbReference type="EMBL" id="JAFBCL010000001">
    <property type="protein sequence ID" value="MBM7813852.1"/>
    <property type="molecule type" value="Genomic_DNA"/>
</dbReference>
<dbReference type="Pfam" id="PF08044">
    <property type="entry name" value="DUF1707"/>
    <property type="match status" value="1"/>
</dbReference>
<feature type="region of interest" description="Disordered" evidence="5">
    <location>
        <begin position="58"/>
        <end position="142"/>
    </location>
</feature>
<evidence type="ECO:0000259" key="6">
    <source>
        <dbReference type="Pfam" id="PF05154"/>
    </source>
</evidence>
<evidence type="ECO:0000256" key="1">
    <source>
        <dbReference type="ARBA" id="ARBA00004141"/>
    </source>
</evidence>
<evidence type="ECO:0000313" key="9">
    <source>
        <dbReference type="Proteomes" id="UP001195724"/>
    </source>
</evidence>
<dbReference type="Proteomes" id="UP001195724">
    <property type="component" value="Unassembled WGS sequence"/>
</dbReference>
<dbReference type="InterPro" id="IPR012551">
    <property type="entry name" value="DUF1707_SHOCT-like"/>
</dbReference>
<proteinExistence type="predicted"/>
<organism evidence="8 9">
    <name type="scientific">Saccharothrix algeriensis</name>
    <dbReference type="NCBI Taxonomy" id="173560"/>
    <lineage>
        <taxon>Bacteria</taxon>
        <taxon>Bacillati</taxon>
        <taxon>Actinomycetota</taxon>
        <taxon>Actinomycetes</taxon>
        <taxon>Pseudonocardiales</taxon>
        <taxon>Pseudonocardiaceae</taxon>
        <taxon>Saccharothrix</taxon>
    </lineage>
</organism>
<feature type="domain" description="TM2" evidence="6">
    <location>
        <begin position="151"/>
        <end position="198"/>
    </location>
</feature>
<protein>
    <recommendedName>
        <fullName evidence="10">TM2 domain-containing protein</fullName>
    </recommendedName>
</protein>
<feature type="domain" description="DUF1707" evidence="7">
    <location>
        <begin position="7"/>
        <end position="59"/>
    </location>
</feature>
<keyword evidence="2" id="KW-0812">Transmembrane</keyword>
<evidence type="ECO:0008006" key="10">
    <source>
        <dbReference type="Google" id="ProtNLM"/>
    </source>
</evidence>
<evidence type="ECO:0000313" key="8">
    <source>
        <dbReference type="EMBL" id="MBM7813852.1"/>
    </source>
</evidence>
<accession>A0ABS2SC54</accession>
<evidence type="ECO:0000256" key="2">
    <source>
        <dbReference type="ARBA" id="ARBA00022692"/>
    </source>
</evidence>
<dbReference type="RefSeq" id="WP_204844435.1">
    <property type="nucleotide sequence ID" value="NZ_JAFBCL010000001.1"/>
</dbReference>
<keyword evidence="9" id="KW-1185">Reference proteome</keyword>
<reference evidence="8 9" key="1">
    <citation type="submission" date="2021-01" db="EMBL/GenBank/DDBJ databases">
        <title>Sequencing the genomes of 1000 actinobacteria strains.</title>
        <authorList>
            <person name="Klenk H.-P."/>
        </authorList>
    </citation>
    <scope>NUCLEOTIDE SEQUENCE [LARGE SCALE GENOMIC DNA]</scope>
    <source>
        <strain evidence="8 9">DSM 44581</strain>
    </source>
</reference>
<comment type="subcellular location">
    <subcellularLocation>
        <location evidence="1">Membrane</location>
        <topology evidence="1">Multi-pass membrane protein</topology>
    </subcellularLocation>
</comment>
<evidence type="ECO:0000256" key="5">
    <source>
        <dbReference type="SAM" id="MobiDB-lite"/>
    </source>
</evidence>
<name>A0ABS2SC54_9PSEU</name>
<dbReference type="Pfam" id="PF05154">
    <property type="entry name" value="TM2"/>
    <property type="match status" value="1"/>
</dbReference>
<comment type="caution">
    <text evidence="8">The sequence shown here is derived from an EMBL/GenBank/DDBJ whole genome shotgun (WGS) entry which is preliminary data.</text>
</comment>
<evidence type="ECO:0000259" key="7">
    <source>
        <dbReference type="Pfam" id="PF08044"/>
    </source>
</evidence>
<dbReference type="InterPro" id="IPR007829">
    <property type="entry name" value="TM2"/>
</dbReference>
<evidence type="ECO:0000256" key="3">
    <source>
        <dbReference type="ARBA" id="ARBA00022989"/>
    </source>
</evidence>
<gene>
    <name evidence="8" type="ORF">JOE68_004717</name>
</gene>